<evidence type="ECO:0000313" key="2">
    <source>
        <dbReference type="EMBL" id="PYE76152.1"/>
    </source>
</evidence>
<organism evidence="2 3">
    <name type="scientific">Xylophilus ampelinus</name>
    <dbReference type="NCBI Taxonomy" id="54067"/>
    <lineage>
        <taxon>Bacteria</taxon>
        <taxon>Pseudomonadati</taxon>
        <taxon>Pseudomonadota</taxon>
        <taxon>Betaproteobacteria</taxon>
        <taxon>Burkholderiales</taxon>
        <taxon>Xylophilus</taxon>
    </lineage>
</organism>
<proteinExistence type="predicted"/>
<dbReference type="Pfam" id="PF14282">
    <property type="entry name" value="FlxA"/>
    <property type="match status" value="1"/>
</dbReference>
<feature type="compositionally biased region" description="Low complexity" evidence="1">
    <location>
        <begin position="82"/>
        <end position="102"/>
    </location>
</feature>
<reference evidence="2 3" key="1">
    <citation type="submission" date="2018-06" db="EMBL/GenBank/DDBJ databases">
        <title>Genomic Encyclopedia of Type Strains, Phase III (KMG-III): the genomes of soil and plant-associated and newly described type strains.</title>
        <authorList>
            <person name="Whitman W."/>
        </authorList>
    </citation>
    <scope>NUCLEOTIDE SEQUENCE [LARGE SCALE GENOMIC DNA]</scope>
    <source>
        <strain evidence="2 3">CECT 7646</strain>
    </source>
</reference>
<sequence>MNVTSASAAPVVSASSGSGGGDIARLQKRVQELTNELRSVATSDMEAKAKITKTKLLQAMIQMLQQQIAAVQQQGQQAQALQQQKAAEAAQKAAPTASTASARKPAGALGATLDTYA</sequence>
<dbReference type="AlphaFoldDB" id="A0A318SKW2"/>
<accession>A0A318SKW2</accession>
<feature type="region of interest" description="Disordered" evidence="1">
    <location>
        <begin position="82"/>
        <end position="117"/>
    </location>
</feature>
<gene>
    <name evidence="2" type="ORF">DFQ15_11519</name>
</gene>
<dbReference type="InterPro" id="IPR025577">
    <property type="entry name" value="FlxA"/>
</dbReference>
<dbReference type="EMBL" id="QJTC01000015">
    <property type="protein sequence ID" value="PYE76152.1"/>
    <property type="molecule type" value="Genomic_DNA"/>
</dbReference>
<feature type="compositionally biased region" description="Low complexity" evidence="1">
    <location>
        <begin position="1"/>
        <end position="16"/>
    </location>
</feature>
<feature type="region of interest" description="Disordered" evidence="1">
    <location>
        <begin position="1"/>
        <end position="23"/>
    </location>
</feature>
<keyword evidence="3" id="KW-1185">Reference proteome</keyword>
<evidence type="ECO:0000256" key="1">
    <source>
        <dbReference type="SAM" id="MobiDB-lite"/>
    </source>
</evidence>
<protein>
    <submittedName>
        <fullName evidence="2">FlxA-like protein</fullName>
    </submittedName>
</protein>
<dbReference type="RefSeq" id="WP_110465986.1">
    <property type="nucleotide sequence ID" value="NZ_JAMOFZ010000015.1"/>
</dbReference>
<comment type="caution">
    <text evidence="2">The sequence shown here is derived from an EMBL/GenBank/DDBJ whole genome shotgun (WGS) entry which is preliminary data.</text>
</comment>
<dbReference type="OrthoDB" id="10004218at2"/>
<name>A0A318SKW2_9BURK</name>
<dbReference type="Proteomes" id="UP000247540">
    <property type="component" value="Unassembled WGS sequence"/>
</dbReference>
<evidence type="ECO:0000313" key="3">
    <source>
        <dbReference type="Proteomes" id="UP000247540"/>
    </source>
</evidence>